<comment type="caution">
    <text evidence="4">The sequence shown here is derived from an EMBL/GenBank/DDBJ whole genome shotgun (WGS) entry which is preliminary data.</text>
</comment>
<dbReference type="EMBL" id="JABAFR010000046">
    <property type="protein sequence ID" value="NME45499.1"/>
    <property type="molecule type" value="Genomic_DNA"/>
</dbReference>
<proteinExistence type="predicted"/>
<keyword evidence="1" id="KW-0479">Metal-binding</keyword>
<evidence type="ECO:0000256" key="2">
    <source>
        <dbReference type="ARBA" id="ARBA00023239"/>
    </source>
</evidence>
<evidence type="ECO:0000259" key="3">
    <source>
        <dbReference type="SMART" id="SM01007"/>
    </source>
</evidence>
<dbReference type="GO" id="GO:0016832">
    <property type="term" value="F:aldehyde-lyase activity"/>
    <property type="evidence" value="ECO:0007669"/>
    <property type="project" value="TreeGrafter"/>
</dbReference>
<name>A0A7X9NLX8_9FIRM</name>
<organism evidence="4 5">
    <name type="scientific">Faecalicoccus pleomorphus</name>
    <dbReference type="NCBI Taxonomy" id="1323"/>
    <lineage>
        <taxon>Bacteria</taxon>
        <taxon>Bacillati</taxon>
        <taxon>Bacillota</taxon>
        <taxon>Erysipelotrichia</taxon>
        <taxon>Erysipelotrichales</taxon>
        <taxon>Erysipelotrichaceae</taxon>
        <taxon>Faecalicoccus</taxon>
    </lineage>
</organism>
<protein>
    <submittedName>
        <fullName evidence="4">Class II aldolase/adducin family protein</fullName>
    </submittedName>
</protein>
<dbReference type="RefSeq" id="WP_168966792.1">
    <property type="nucleotide sequence ID" value="NZ_JABAFR010000046.1"/>
</dbReference>
<evidence type="ECO:0000256" key="1">
    <source>
        <dbReference type="ARBA" id="ARBA00022723"/>
    </source>
</evidence>
<dbReference type="AlphaFoldDB" id="A0A7X9NLX8"/>
<dbReference type="GO" id="GO:0005829">
    <property type="term" value="C:cytosol"/>
    <property type="evidence" value="ECO:0007669"/>
    <property type="project" value="TreeGrafter"/>
</dbReference>
<dbReference type="InterPro" id="IPR050197">
    <property type="entry name" value="Aldolase_class_II_sugar_metab"/>
</dbReference>
<gene>
    <name evidence="4" type="ORF">HF861_11570</name>
</gene>
<dbReference type="PANTHER" id="PTHR22789">
    <property type="entry name" value="FUCULOSE PHOSPHATE ALDOLASE"/>
    <property type="match status" value="1"/>
</dbReference>
<dbReference type="Gene3D" id="3.40.225.10">
    <property type="entry name" value="Class II aldolase/adducin N-terminal domain"/>
    <property type="match status" value="1"/>
</dbReference>
<dbReference type="GO" id="GO:0046872">
    <property type="term" value="F:metal ion binding"/>
    <property type="evidence" value="ECO:0007669"/>
    <property type="project" value="UniProtKB-KW"/>
</dbReference>
<dbReference type="GO" id="GO:0019323">
    <property type="term" value="P:pentose catabolic process"/>
    <property type="evidence" value="ECO:0007669"/>
    <property type="project" value="TreeGrafter"/>
</dbReference>
<evidence type="ECO:0000313" key="5">
    <source>
        <dbReference type="Proteomes" id="UP000540014"/>
    </source>
</evidence>
<dbReference type="SUPFAM" id="SSF53639">
    <property type="entry name" value="AraD/HMP-PK domain-like"/>
    <property type="match status" value="1"/>
</dbReference>
<accession>A0A7X9NLX8</accession>
<evidence type="ECO:0000313" key="4">
    <source>
        <dbReference type="EMBL" id="NME45499.1"/>
    </source>
</evidence>
<dbReference type="InterPro" id="IPR001303">
    <property type="entry name" value="Aldolase_II/adducin_N"/>
</dbReference>
<keyword evidence="2" id="KW-0456">Lyase</keyword>
<dbReference type="Proteomes" id="UP000540014">
    <property type="component" value="Unassembled WGS sequence"/>
</dbReference>
<dbReference type="InterPro" id="IPR036409">
    <property type="entry name" value="Aldolase_II/adducin_N_sf"/>
</dbReference>
<dbReference type="PANTHER" id="PTHR22789:SF0">
    <property type="entry name" value="3-OXO-TETRONATE 4-PHOSPHATE DECARBOXYLASE-RELATED"/>
    <property type="match status" value="1"/>
</dbReference>
<feature type="domain" description="Class II aldolase/adducin N-terminal" evidence="3">
    <location>
        <begin position="20"/>
        <end position="196"/>
    </location>
</feature>
<reference evidence="4 5" key="1">
    <citation type="submission" date="2020-04" db="EMBL/GenBank/DDBJ databases">
        <authorList>
            <person name="Hitch T.C.A."/>
            <person name="Wylensek D."/>
            <person name="Clavel T."/>
        </authorList>
    </citation>
    <scope>NUCLEOTIDE SEQUENCE [LARGE SCALE GENOMIC DNA]</scope>
    <source>
        <strain evidence="4 5">BSM-383-APC-22F</strain>
    </source>
</reference>
<sequence length="224" mass="25098">MTVLPTETLNQPETPSDFKQQVILYSKILDQKNLVNSLEGNISIYDRKNDLLYITPSGTRKIFLDEDSIAVLKGDNQIEGNRKRSSEYLLHKVALEARQDCNAVVHVHAPFLTAYAYCQMSIEMKCSTTFTILHDDIPCIPYGEPGSLDITNGLTEALQNHNLVLLGNHGLVCVGKDLEQACSIVEATEEVMKIYYLAKQMQLHNLSDKELESMKLAKRPGGNK</sequence>
<dbReference type="Pfam" id="PF00596">
    <property type="entry name" value="Aldolase_II"/>
    <property type="match status" value="1"/>
</dbReference>
<dbReference type="SMART" id="SM01007">
    <property type="entry name" value="Aldolase_II"/>
    <property type="match status" value="1"/>
</dbReference>